<reference evidence="2 3" key="1">
    <citation type="submission" date="2015-03" db="EMBL/GenBank/DDBJ databases">
        <authorList>
            <consortium name="Pathogen Informatics"/>
            <person name="Murphy D."/>
        </authorList>
    </citation>
    <scope>NUCLEOTIDE SEQUENCE [LARGE SCALE GENOMIC DNA]</scope>
    <source>
        <strain evidence="3">type strain: CIP110231</strain>
    </source>
</reference>
<accession>A0ABM9SJC2</accession>
<gene>
    <name evidence="2" type="ORF">ERS137967_02447</name>
</gene>
<dbReference type="EMBL" id="CPYD01000009">
    <property type="protein sequence ID" value="CNE75858.1"/>
    <property type="molecule type" value="Genomic_DNA"/>
</dbReference>
<dbReference type="Proteomes" id="UP000040578">
    <property type="component" value="Unassembled WGS sequence"/>
</dbReference>
<feature type="region of interest" description="Disordered" evidence="1">
    <location>
        <begin position="1"/>
        <end position="29"/>
    </location>
</feature>
<evidence type="ECO:0000313" key="2">
    <source>
        <dbReference type="EMBL" id="CNE75858.1"/>
    </source>
</evidence>
<proteinExistence type="predicted"/>
<evidence type="ECO:0000313" key="3">
    <source>
        <dbReference type="Proteomes" id="UP000040578"/>
    </source>
</evidence>
<evidence type="ECO:0000256" key="1">
    <source>
        <dbReference type="SAM" id="MobiDB-lite"/>
    </source>
</evidence>
<organism evidence="2 3">
    <name type="scientific">Yersinia nurmii</name>
    <dbReference type="NCBI Taxonomy" id="685706"/>
    <lineage>
        <taxon>Bacteria</taxon>
        <taxon>Pseudomonadati</taxon>
        <taxon>Pseudomonadota</taxon>
        <taxon>Gammaproteobacteria</taxon>
        <taxon>Enterobacterales</taxon>
        <taxon>Yersiniaceae</taxon>
        <taxon>Yersinia</taxon>
    </lineage>
</organism>
<sequence>MSQAVKIGDTGTDHDGFSATVKADNKAMA</sequence>
<name>A0ABM9SJC2_9GAMM</name>
<keyword evidence="3" id="KW-1185">Reference proteome</keyword>
<comment type="caution">
    <text evidence="2">The sequence shown here is derived from an EMBL/GenBank/DDBJ whole genome shotgun (WGS) entry which is preliminary data.</text>
</comment>
<protein>
    <submittedName>
        <fullName evidence="2">Uncharacterized protein</fullName>
    </submittedName>
</protein>